<evidence type="ECO:0000313" key="2">
    <source>
        <dbReference type="Proteomes" id="UP000737018"/>
    </source>
</evidence>
<feature type="non-terminal residue" evidence="1">
    <location>
        <position position="1"/>
    </location>
</feature>
<organism evidence="1 2">
    <name type="scientific">Castanea mollissima</name>
    <name type="common">Chinese chestnut</name>
    <dbReference type="NCBI Taxonomy" id="60419"/>
    <lineage>
        <taxon>Eukaryota</taxon>
        <taxon>Viridiplantae</taxon>
        <taxon>Streptophyta</taxon>
        <taxon>Embryophyta</taxon>
        <taxon>Tracheophyta</taxon>
        <taxon>Spermatophyta</taxon>
        <taxon>Magnoliopsida</taxon>
        <taxon>eudicotyledons</taxon>
        <taxon>Gunneridae</taxon>
        <taxon>Pentapetalae</taxon>
        <taxon>rosids</taxon>
        <taxon>fabids</taxon>
        <taxon>Fagales</taxon>
        <taxon>Fagaceae</taxon>
        <taxon>Castanea</taxon>
    </lineage>
</organism>
<name>A0A8J4QXP4_9ROSI</name>
<keyword evidence="2" id="KW-1185">Reference proteome</keyword>
<dbReference type="Proteomes" id="UP000737018">
    <property type="component" value="Unassembled WGS sequence"/>
</dbReference>
<dbReference type="EMBL" id="JRKL02004092">
    <property type="protein sequence ID" value="KAF3953402.1"/>
    <property type="molecule type" value="Genomic_DNA"/>
</dbReference>
<evidence type="ECO:0000313" key="1">
    <source>
        <dbReference type="EMBL" id="KAF3953402.1"/>
    </source>
</evidence>
<proteinExistence type="predicted"/>
<reference evidence="1" key="1">
    <citation type="submission" date="2020-03" db="EMBL/GenBank/DDBJ databases">
        <title>Castanea mollissima Vanexum genome sequencing.</title>
        <authorList>
            <person name="Staton M."/>
        </authorList>
    </citation>
    <scope>NUCLEOTIDE SEQUENCE</scope>
    <source>
        <tissue evidence="1">Leaf</tissue>
    </source>
</reference>
<gene>
    <name evidence="1" type="ORF">CMV_021150</name>
</gene>
<dbReference type="AlphaFoldDB" id="A0A8J4QXP4"/>
<accession>A0A8J4QXP4</accession>
<comment type="caution">
    <text evidence="1">The sequence shown here is derived from an EMBL/GenBank/DDBJ whole genome shotgun (WGS) entry which is preliminary data.</text>
</comment>
<protein>
    <submittedName>
        <fullName evidence="1">Uncharacterized protein</fullName>
    </submittedName>
</protein>
<sequence>MGLLICFGRGFGAKFQWWIVVGGDGSRAKDRGGLSVVGRGSWWRGGSGAEFGGGSMGVGCVVDGGSVGDGVVDDGSMGGDWRFWVDSPFESSSWLLITTILLFYLLVGQKIFLHHNQSSPLGPGTRLSFSGSNICNLEIGGFRGLIGASSSKV</sequence>